<dbReference type="OrthoDB" id="342399at2"/>
<keyword evidence="3 8" id="KW-0597">Phosphoprotein</keyword>
<evidence type="ECO:0000256" key="7">
    <source>
        <dbReference type="ARBA" id="ARBA00023163"/>
    </source>
</evidence>
<reference evidence="11 12" key="1">
    <citation type="submission" date="2018-01" db="EMBL/GenBank/DDBJ databases">
        <title>Genome sequence of the PGP bacterium Paenibacillus illinoisensis E3.</title>
        <authorList>
            <person name="Rolli E."/>
            <person name="Marasco R."/>
            <person name="Bessem C."/>
            <person name="Michoud G."/>
            <person name="Gaiarsa S."/>
            <person name="Borin S."/>
            <person name="Daffonchio D."/>
        </authorList>
    </citation>
    <scope>NUCLEOTIDE SEQUENCE [LARGE SCALE GENOMIC DNA]</scope>
    <source>
        <strain evidence="11 12">E3</strain>
    </source>
</reference>
<dbReference type="PROSITE" id="PS01124">
    <property type="entry name" value="HTH_ARAC_FAMILY_2"/>
    <property type="match status" value="1"/>
</dbReference>
<dbReference type="InterPro" id="IPR011006">
    <property type="entry name" value="CheY-like_superfamily"/>
</dbReference>
<dbReference type="Pfam" id="PF12833">
    <property type="entry name" value="HTH_18"/>
    <property type="match status" value="1"/>
</dbReference>
<dbReference type="PANTHER" id="PTHR42713">
    <property type="entry name" value="HISTIDINE KINASE-RELATED"/>
    <property type="match status" value="1"/>
</dbReference>
<dbReference type="RefSeq" id="WP_110822505.1">
    <property type="nucleotide sequence ID" value="NZ_PRLG01000029.1"/>
</dbReference>
<name>A0A2W0C439_9BACL</name>
<dbReference type="CDD" id="cd17536">
    <property type="entry name" value="REC_YesN-like"/>
    <property type="match status" value="1"/>
</dbReference>
<dbReference type="Proteomes" id="UP000247459">
    <property type="component" value="Unassembled WGS sequence"/>
</dbReference>
<feature type="domain" description="HTH araC/xylS-type" evidence="9">
    <location>
        <begin position="423"/>
        <end position="521"/>
    </location>
</feature>
<evidence type="ECO:0000313" key="11">
    <source>
        <dbReference type="EMBL" id="PYY26584.1"/>
    </source>
</evidence>
<dbReference type="PROSITE" id="PS50110">
    <property type="entry name" value="RESPONSE_REGULATORY"/>
    <property type="match status" value="1"/>
</dbReference>
<keyword evidence="2" id="KW-0963">Cytoplasm</keyword>
<evidence type="ECO:0000256" key="2">
    <source>
        <dbReference type="ARBA" id="ARBA00022490"/>
    </source>
</evidence>
<feature type="domain" description="Response regulatory" evidence="10">
    <location>
        <begin position="3"/>
        <end position="120"/>
    </location>
</feature>
<dbReference type="SMART" id="SM00448">
    <property type="entry name" value="REC"/>
    <property type="match status" value="1"/>
</dbReference>
<dbReference type="SUPFAM" id="SSF52172">
    <property type="entry name" value="CheY-like"/>
    <property type="match status" value="1"/>
</dbReference>
<dbReference type="Pfam" id="PF00072">
    <property type="entry name" value="Response_reg"/>
    <property type="match status" value="1"/>
</dbReference>
<evidence type="ECO:0000256" key="5">
    <source>
        <dbReference type="ARBA" id="ARBA00023015"/>
    </source>
</evidence>
<dbReference type="GO" id="GO:0003700">
    <property type="term" value="F:DNA-binding transcription factor activity"/>
    <property type="evidence" value="ECO:0007669"/>
    <property type="project" value="InterPro"/>
</dbReference>
<evidence type="ECO:0000256" key="4">
    <source>
        <dbReference type="ARBA" id="ARBA00023012"/>
    </source>
</evidence>
<gene>
    <name evidence="11" type="ORF">PIL02S_05994</name>
</gene>
<dbReference type="GO" id="GO:0000160">
    <property type="term" value="P:phosphorelay signal transduction system"/>
    <property type="evidence" value="ECO:0007669"/>
    <property type="project" value="UniProtKB-KW"/>
</dbReference>
<dbReference type="InterPro" id="IPR018060">
    <property type="entry name" value="HTH_AraC"/>
</dbReference>
<dbReference type="Gene3D" id="1.10.10.60">
    <property type="entry name" value="Homeodomain-like"/>
    <property type="match status" value="2"/>
</dbReference>
<comment type="caution">
    <text evidence="11">The sequence shown here is derived from an EMBL/GenBank/DDBJ whole genome shotgun (WGS) entry which is preliminary data.</text>
</comment>
<dbReference type="InterPro" id="IPR051552">
    <property type="entry name" value="HptR"/>
</dbReference>
<dbReference type="SMART" id="SM00342">
    <property type="entry name" value="HTH_ARAC"/>
    <property type="match status" value="1"/>
</dbReference>
<dbReference type="GO" id="GO:0043565">
    <property type="term" value="F:sequence-specific DNA binding"/>
    <property type="evidence" value="ECO:0007669"/>
    <property type="project" value="InterPro"/>
</dbReference>
<evidence type="ECO:0000256" key="3">
    <source>
        <dbReference type="ARBA" id="ARBA00022553"/>
    </source>
</evidence>
<dbReference type="SUPFAM" id="SSF46689">
    <property type="entry name" value="Homeodomain-like"/>
    <property type="match status" value="2"/>
</dbReference>
<dbReference type="GO" id="GO:0005737">
    <property type="term" value="C:cytoplasm"/>
    <property type="evidence" value="ECO:0007669"/>
    <property type="project" value="UniProtKB-SubCell"/>
</dbReference>
<keyword evidence="6" id="KW-0238">DNA-binding</keyword>
<dbReference type="InterPro" id="IPR020449">
    <property type="entry name" value="Tscrpt_reg_AraC-type_HTH"/>
</dbReference>
<keyword evidence="5" id="KW-0805">Transcription regulation</keyword>
<accession>A0A2W0C439</accession>
<organism evidence="11 12">
    <name type="scientific">Paenibacillus illinoisensis</name>
    <dbReference type="NCBI Taxonomy" id="59845"/>
    <lineage>
        <taxon>Bacteria</taxon>
        <taxon>Bacillati</taxon>
        <taxon>Bacillota</taxon>
        <taxon>Bacilli</taxon>
        <taxon>Bacillales</taxon>
        <taxon>Paenibacillaceae</taxon>
        <taxon>Paenibacillus</taxon>
    </lineage>
</organism>
<dbReference type="PRINTS" id="PR00032">
    <property type="entry name" value="HTHARAC"/>
</dbReference>
<dbReference type="Gene3D" id="3.40.50.2300">
    <property type="match status" value="1"/>
</dbReference>
<evidence type="ECO:0000256" key="6">
    <source>
        <dbReference type="ARBA" id="ARBA00023125"/>
    </source>
</evidence>
<dbReference type="PANTHER" id="PTHR42713:SF3">
    <property type="entry name" value="TRANSCRIPTIONAL REGULATORY PROTEIN HPTR"/>
    <property type="match status" value="1"/>
</dbReference>
<evidence type="ECO:0000259" key="9">
    <source>
        <dbReference type="PROSITE" id="PS01124"/>
    </source>
</evidence>
<keyword evidence="7" id="KW-0804">Transcription</keyword>
<sequence length="533" mass="61445">MYNVLIADDEIEVREGLKLKADWNGMGFAISGEAANGVEAVRLLQSGHYDLLLTDMNMPVMDGVQLLDICRTHNPSIEIIIITGYEDFQYARAGVRNHAMDYLLKPVTRGELKAALIKIKEELDKKRKAQDESERIQWRLSQYYQQMKTHFIMDLVKGNKLPPSSLPERIRLFHLEQWQHSDVCFLTAGMGETSHAPASEIRIPEDMHLPFQMVCHEIAESYTGSALVFQDTAHPGIMHFMILDGVQHEFSERLRVQMMSYLTMGVQIGIGLTVTGLEQWKEGYVHSLLAWNLAGRQAEQAQTIEVTDHSPLIPEEINRAMHRCLLRGDLDSFRSMIRKELDDAFHRSTSRLIRCLLQISLLMESAAMDCMRHAYGTPSHWISPEWVLWLETPEQAERLLMRWAQDFVDEQQPPETTEATLIESAKGYIEENYMQEITLTSIAEQFNYHPSYFSEMFKEGAGISFIQYLTETRMKHATRLLKETQLSVWDITELTGFSSPSYFSARFKKMHHMSPSEYRVLQSEKITSENPKK</sequence>
<dbReference type="InterPro" id="IPR001789">
    <property type="entry name" value="Sig_transdc_resp-reg_receiver"/>
</dbReference>
<evidence type="ECO:0000313" key="12">
    <source>
        <dbReference type="Proteomes" id="UP000247459"/>
    </source>
</evidence>
<feature type="modified residue" description="4-aspartylphosphate" evidence="8">
    <location>
        <position position="55"/>
    </location>
</feature>
<dbReference type="EMBL" id="PRLG01000029">
    <property type="protein sequence ID" value="PYY26584.1"/>
    <property type="molecule type" value="Genomic_DNA"/>
</dbReference>
<evidence type="ECO:0000259" key="10">
    <source>
        <dbReference type="PROSITE" id="PS50110"/>
    </source>
</evidence>
<comment type="subcellular location">
    <subcellularLocation>
        <location evidence="1">Cytoplasm</location>
    </subcellularLocation>
</comment>
<keyword evidence="4" id="KW-0902">Two-component regulatory system</keyword>
<protein>
    <submittedName>
        <fullName evidence="11">Two component transcriptional regulator AraC family protein</fullName>
    </submittedName>
</protein>
<proteinExistence type="predicted"/>
<evidence type="ECO:0000256" key="8">
    <source>
        <dbReference type="PROSITE-ProRule" id="PRU00169"/>
    </source>
</evidence>
<dbReference type="InterPro" id="IPR009057">
    <property type="entry name" value="Homeodomain-like_sf"/>
</dbReference>
<dbReference type="AlphaFoldDB" id="A0A2W0C439"/>
<evidence type="ECO:0000256" key="1">
    <source>
        <dbReference type="ARBA" id="ARBA00004496"/>
    </source>
</evidence>